<protein>
    <submittedName>
        <fullName evidence="3">Uncharacterized protein</fullName>
    </submittedName>
</protein>
<name>A0A922T4D0_9PLEO</name>
<feature type="signal peptide" evidence="2">
    <location>
        <begin position="1"/>
        <end position="15"/>
    </location>
</feature>
<accession>A0A922T4D0</accession>
<dbReference type="OMA" id="VIRYHNG"/>
<dbReference type="Proteomes" id="UP000249757">
    <property type="component" value="Unassembled WGS sequence"/>
</dbReference>
<feature type="region of interest" description="Disordered" evidence="1">
    <location>
        <begin position="231"/>
        <end position="251"/>
    </location>
</feature>
<sequence>MRLLSLLFILCTAGARPVSFGLGPYQFQLQIPLLGEKTNTNTNSNDNGIEMISAPSIGLHFTTSYAMASAHFINGTTTDLFKMSADAEYTMLLSNWMDAYAEEAGTHAQSPSPSSPAPPHNTEPTTSNTTNILTPFLSKLYTAITTFEQSHGPITHITPAIFPLTTIHSAIFRTALLNSGLVLPRPASLTDADAVALLKASDAALAGLERAAPPCFKPGSEYEDERPRCSGGAVGCGDVQTQRQRQQRRRQQMKRLDQHVLFLSFDNTSFTASMVARACSSPSSSPHYTHLSYAASSNLGWYNLPVFSTPRALFWKRIQSAIVDVVGAGGKPPGRIMVIGERAGDMEFRGVVEEAVWRAWEVNVRVMIGKRDGEWGVARGAAEEGWLGV</sequence>
<dbReference type="AlphaFoldDB" id="A0A922T4D0"/>
<reference evidence="4" key="1">
    <citation type="journal article" date="2022" name="Microb. Genom.">
        <title>A global pangenome for the wheat fungal pathogen Pyrenophora tritici-repentis and prediction of effector protein structural homology.</title>
        <authorList>
            <person name="Moolhuijzen P.M."/>
            <person name="See P.T."/>
            <person name="Shi G."/>
            <person name="Powell H.R."/>
            <person name="Cockram J."/>
            <person name="Jorgensen L.N."/>
            <person name="Benslimane H."/>
            <person name="Strelkov S.E."/>
            <person name="Turner J."/>
            <person name="Liu Z."/>
            <person name="Moffat C.S."/>
        </authorList>
    </citation>
    <scope>NUCLEOTIDE SEQUENCE [LARGE SCALE GENOMIC DNA]</scope>
</reference>
<feature type="region of interest" description="Disordered" evidence="1">
    <location>
        <begin position="104"/>
        <end position="129"/>
    </location>
</feature>
<keyword evidence="4" id="KW-1185">Reference proteome</keyword>
<keyword evidence="2" id="KW-0732">Signal</keyword>
<proteinExistence type="predicted"/>
<evidence type="ECO:0000313" key="3">
    <source>
        <dbReference type="EMBL" id="KAI1520377.1"/>
    </source>
</evidence>
<organism evidence="3 4">
    <name type="scientific">Pyrenophora tritici-repentis</name>
    <dbReference type="NCBI Taxonomy" id="45151"/>
    <lineage>
        <taxon>Eukaryota</taxon>
        <taxon>Fungi</taxon>
        <taxon>Dikarya</taxon>
        <taxon>Ascomycota</taxon>
        <taxon>Pezizomycotina</taxon>
        <taxon>Dothideomycetes</taxon>
        <taxon>Pleosporomycetidae</taxon>
        <taxon>Pleosporales</taxon>
        <taxon>Pleosporineae</taxon>
        <taxon>Pleosporaceae</taxon>
        <taxon>Pyrenophora</taxon>
    </lineage>
</organism>
<evidence type="ECO:0000256" key="2">
    <source>
        <dbReference type="SAM" id="SignalP"/>
    </source>
</evidence>
<dbReference type="EMBL" id="NRDI02000001">
    <property type="protein sequence ID" value="KAI1520377.1"/>
    <property type="molecule type" value="Genomic_DNA"/>
</dbReference>
<evidence type="ECO:0000313" key="4">
    <source>
        <dbReference type="Proteomes" id="UP000249757"/>
    </source>
</evidence>
<evidence type="ECO:0000256" key="1">
    <source>
        <dbReference type="SAM" id="MobiDB-lite"/>
    </source>
</evidence>
<gene>
    <name evidence="3" type="ORF">Ptr86124_000745</name>
</gene>
<comment type="caution">
    <text evidence="3">The sequence shown here is derived from an EMBL/GenBank/DDBJ whole genome shotgun (WGS) entry which is preliminary data.</text>
</comment>
<dbReference type="OrthoDB" id="3643156at2759"/>
<feature type="chain" id="PRO_5037817666" evidence="2">
    <location>
        <begin position="16"/>
        <end position="389"/>
    </location>
</feature>